<evidence type="ECO:0000313" key="2">
    <source>
        <dbReference type="EMBL" id="KGN45070.1"/>
    </source>
</evidence>
<dbReference type="AlphaFoldDB" id="A0A0A0K5X5"/>
<dbReference type="Gramene" id="KGN45070">
    <property type="protein sequence ID" value="KGN45070"/>
    <property type="gene ID" value="Csa_7G420150"/>
</dbReference>
<gene>
    <name evidence="2" type="ORF">Csa_7G420150</name>
</gene>
<sequence>MKRNALSQCVLQTEDEGRRRKLIGSRRRLAKFNEVKSKKARRLRSTKQSPASSLRSERERPVITLTEALRTCFCGISYLINVYCFTRSAKLSSICCQCGFRSFSF</sequence>
<reference evidence="2 3" key="4">
    <citation type="journal article" date="2011" name="BMC Genomics">
        <title>RNA-Seq improves annotation of protein-coding genes in the cucumber genome.</title>
        <authorList>
            <person name="Li Z."/>
            <person name="Zhang Z."/>
            <person name="Yan P."/>
            <person name="Huang S."/>
            <person name="Fei Z."/>
            <person name="Lin K."/>
        </authorList>
    </citation>
    <scope>NUCLEOTIDE SEQUENCE [LARGE SCALE GENOMIC DNA]</scope>
    <source>
        <strain evidence="3">cv. 9930</strain>
    </source>
</reference>
<reference evidence="2 3" key="2">
    <citation type="journal article" date="2009" name="PLoS ONE">
        <title>An integrated genetic and cytogenetic map of the cucumber genome.</title>
        <authorList>
            <person name="Ren Y."/>
            <person name="Zhang Z."/>
            <person name="Liu J."/>
            <person name="Staub J.E."/>
            <person name="Han Y."/>
            <person name="Cheng Z."/>
            <person name="Li X."/>
            <person name="Lu J."/>
            <person name="Miao H."/>
            <person name="Kang H."/>
            <person name="Xie B."/>
            <person name="Gu X."/>
            <person name="Wang X."/>
            <person name="Du Y."/>
            <person name="Jin W."/>
            <person name="Huang S."/>
        </authorList>
    </citation>
    <scope>NUCLEOTIDE SEQUENCE [LARGE SCALE GENOMIC DNA]</scope>
    <source>
        <strain evidence="3">cv. 9930</strain>
    </source>
</reference>
<reference evidence="2 3" key="1">
    <citation type="journal article" date="2009" name="Nat. Genet.">
        <title>The genome of the cucumber, Cucumis sativus L.</title>
        <authorList>
            <person name="Huang S."/>
            <person name="Li R."/>
            <person name="Zhang Z."/>
            <person name="Li L."/>
            <person name="Gu X."/>
            <person name="Fan W."/>
            <person name="Lucas W.J."/>
            <person name="Wang X."/>
            <person name="Xie B."/>
            <person name="Ni P."/>
            <person name="Ren Y."/>
            <person name="Zhu H."/>
            <person name="Li J."/>
            <person name="Lin K."/>
            <person name="Jin W."/>
            <person name="Fei Z."/>
            <person name="Li G."/>
            <person name="Staub J."/>
            <person name="Kilian A."/>
            <person name="van der Vossen E.A."/>
            <person name="Wu Y."/>
            <person name="Guo J."/>
            <person name="He J."/>
            <person name="Jia Z."/>
            <person name="Ren Y."/>
            <person name="Tian G."/>
            <person name="Lu Y."/>
            <person name="Ruan J."/>
            <person name="Qian W."/>
            <person name="Wang M."/>
            <person name="Huang Q."/>
            <person name="Li B."/>
            <person name="Xuan Z."/>
            <person name="Cao J."/>
            <person name="Asan"/>
            <person name="Wu Z."/>
            <person name="Zhang J."/>
            <person name="Cai Q."/>
            <person name="Bai Y."/>
            <person name="Zhao B."/>
            <person name="Han Y."/>
            <person name="Li Y."/>
            <person name="Li X."/>
            <person name="Wang S."/>
            <person name="Shi Q."/>
            <person name="Liu S."/>
            <person name="Cho W.K."/>
            <person name="Kim J.Y."/>
            <person name="Xu Y."/>
            <person name="Heller-Uszynska K."/>
            <person name="Miao H."/>
            <person name="Cheng Z."/>
            <person name="Zhang S."/>
            <person name="Wu J."/>
            <person name="Yang Y."/>
            <person name="Kang H."/>
            <person name="Li M."/>
            <person name="Liang H."/>
            <person name="Ren X."/>
            <person name="Shi Z."/>
            <person name="Wen M."/>
            <person name="Jian M."/>
            <person name="Yang H."/>
            <person name="Zhang G."/>
            <person name="Yang Z."/>
            <person name="Chen R."/>
            <person name="Liu S."/>
            <person name="Li J."/>
            <person name="Ma L."/>
            <person name="Liu H."/>
            <person name="Zhou Y."/>
            <person name="Zhao J."/>
            <person name="Fang X."/>
            <person name="Li G."/>
            <person name="Fang L."/>
            <person name="Li Y."/>
            <person name="Liu D."/>
            <person name="Zheng H."/>
            <person name="Zhang Y."/>
            <person name="Qin N."/>
            <person name="Li Z."/>
            <person name="Yang G."/>
            <person name="Yang S."/>
            <person name="Bolund L."/>
            <person name="Kristiansen K."/>
            <person name="Zheng H."/>
            <person name="Li S."/>
            <person name="Zhang X."/>
            <person name="Yang H."/>
            <person name="Wang J."/>
            <person name="Sun R."/>
            <person name="Zhang B."/>
            <person name="Jiang S."/>
            <person name="Wang J."/>
            <person name="Du Y."/>
            <person name="Li S."/>
        </authorList>
    </citation>
    <scope>NUCLEOTIDE SEQUENCE [LARGE SCALE GENOMIC DNA]</scope>
    <source>
        <strain evidence="3">cv. 9930</strain>
    </source>
</reference>
<protein>
    <submittedName>
        <fullName evidence="2">Uncharacterized protein</fullName>
    </submittedName>
</protein>
<reference evidence="2 3" key="3">
    <citation type="journal article" date="2010" name="BMC Genomics">
        <title>Transcriptome sequencing and comparative analysis of cucumber flowers with different sex types.</title>
        <authorList>
            <person name="Guo S."/>
            <person name="Zheng Y."/>
            <person name="Joung J.G."/>
            <person name="Liu S."/>
            <person name="Zhang Z."/>
            <person name="Crasta O.R."/>
            <person name="Sobral B.W."/>
            <person name="Xu Y."/>
            <person name="Huang S."/>
            <person name="Fei Z."/>
        </authorList>
    </citation>
    <scope>NUCLEOTIDE SEQUENCE [LARGE SCALE GENOMIC DNA]</scope>
    <source>
        <strain evidence="3">cv. 9930</strain>
    </source>
</reference>
<feature type="region of interest" description="Disordered" evidence="1">
    <location>
        <begin position="35"/>
        <end position="59"/>
    </location>
</feature>
<proteinExistence type="predicted"/>
<dbReference type="Proteomes" id="UP000029981">
    <property type="component" value="Chromosome 7"/>
</dbReference>
<keyword evidence="3" id="KW-1185">Reference proteome</keyword>
<organism evidence="2 3">
    <name type="scientific">Cucumis sativus</name>
    <name type="common">Cucumber</name>
    <dbReference type="NCBI Taxonomy" id="3659"/>
    <lineage>
        <taxon>Eukaryota</taxon>
        <taxon>Viridiplantae</taxon>
        <taxon>Streptophyta</taxon>
        <taxon>Embryophyta</taxon>
        <taxon>Tracheophyta</taxon>
        <taxon>Spermatophyta</taxon>
        <taxon>Magnoliopsida</taxon>
        <taxon>eudicotyledons</taxon>
        <taxon>Gunneridae</taxon>
        <taxon>Pentapetalae</taxon>
        <taxon>rosids</taxon>
        <taxon>fabids</taxon>
        <taxon>Cucurbitales</taxon>
        <taxon>Cucurbitaceae</taxon>
        <taxon>Benincaseae</taxon>
        <taxon>Cucumis</taxon>
    </lineage>
</organism>
<name>A0A0A0K5X5_CUCSA</name>
<accession>A0A0A0K5X5</accession>
<evidence type="ECO:0000313" key="3">
    <source>
        <dbReference type="Proteomes" id="UP000029981"/>
    </source>
</evidence>
<dbReference type="EMBL" id="CM002928">
    <property type="protein sequence ID" value="KGN45070.1"/>
    <property type="molecule type" value="Genomic_DNA"/>
</dbReference>
<evidence type="ECO:0000256" key="1">
    <source>
        <dbReference type="SAM" id="MobiDB-lite"/>
    </source>
</evidence>